<comment type="caution">
    <text evidence="2">The sequence shown here is derived from an EMBL/GenBank/DDBJ whole genome shotgun (WGS) entry which is preliminary data.</text>
</comment>
<sequence length="357" mass="40229">MDDEIPVLLSNRDTSVPHSRKSDSTVNYFQEPFLYFDEHTKLSFEDKSVIYCSLVSLVKAEYPFDNILQNRAVNFLKNLEPESNNKEEADKLFADLVPSSAGSPSGVVESILTLLSSPHSTMVAAALSFLIESTASSSPLVQSRLVESDLITKVLAAIQPHHLPIAENERVLHILIWTVYNCLTLTPPSSLIERDITDAADQYNHREMIFQKALIPSSQFVSSLISNRTHLKGDLFFAFMTLLRMLIRICPFHRPTLEFVLASPIALTFMSCLSFAEKDSDLSGILFDINRSLADWKYQSREVVQLANQMMQALFSEDFEDTIEQMMKHEKSGSFPVSVDKCCYSISKLLGSNVKRL</sequence>
<evidence type="ECO:0000313" key="3">
    <source>
        <dbReference type="Proteomes" id="UP001281761"/>
    </source>
</evidence>
<dbReference type="Gene3D" id="1.25.10.10">
    <property type="entry name" value="Leucine-rich Repeat Variant"/>
    <property type="match status" value="1"/>
</dbReference>
<accession>A0ABQ9YD30</accession>
<gene>
    <name evidence="2" type="ORF">BLNAU_3473</name>
</gene>
<evidence type="ECO:0000256" key="1">
    <source>
        <dbReference type="SAM" id="MobiDB-lite"/>
    </source>
</evidence>
<organism evidence="2 3">
    <name type="scientific">Blattamonas nauphoetae</name>
    <dbReference type="NCBI Taxonomy" id="2049346"/>
    <lineage>
        <taxon>Eukaryota</taxon>
        <taxon>Metamonada</taxon>
        <taxon>Preaxostyla</taxon>
        <taxon>Oxymonadida</taxon>
        <taxon>Blattamonas</taxon>
    </lineage>
</organism>
<dbReference type="EMBL" id="JARBJD010000015">
    <property type="protein sequence ID" value="KAK2961675.1"/>
    <property type="molecule type" value="Genomic_DNA"/>
</dbReference>
<dbReference type="InterPro" id="IPR011989">
    <property type="entry name" value="ARM-like"/>
</dbReference>
<feature type="region of interest" description="Disordered" evidence="1">
    <location>
        <begin position="1"/>
        <end position="23"/>
    </location>
</feature>
<dbReference type="Proteomes" id="UP001281761">
    <property type="component" value="Unassembled WGS sequence"/>
</dbReference>
<proteinExistence type="predicted"/>
<dbReference type="InterPro" id="IPR016024">
    <property type="entry name" value="ARM-type_fold"/>
</dbReference>
<name>A0ABQ9YD30_9EUKA</name>
<protein>
    <submittedName>
        <fullName evidence="2">Uncharacterized protein</fullName>
    </submittedName>
</protein>
<evidence type="ECO:0000313" key="2">
    <source>
        <dbReference type="EMBL" id="KAK2961675.1"/>
    </source>
</evidence>
<keyword evidence="3" id="KW-1185">Reference proteome</keyword>
<dbReference type="SUPFAM" id="SSF48371">
    <property type="entry name" value="ARM repeat"/>
    <property type="match status" value="1"/>
</dbReference>
<reference evidence="2 3" key="1">
    <citation type="journal article" date="2022" name="bioRxiv">
        <title>Genomics of Preaxostyla Flagellates Illuminates Evolutionary Transitions and the Path Towards Mitochondrial Loss.</title>
        <authorList>
            <person name="Novak L.V.F."/>
            <person name="Treitli S.C."/>
            <person name="Pyrih J."/>
            <person name="Halakuc P."/>
            <person name="Pipaliya S.V."/>
            <person name="Vacek V."/>
            <person name="Brzon O."/>
            <person name="Soukal P."/>
            <person name="Eme L."/>
            <person name="Dacks J.B."/>
            <person name="Karnkowska A."/>
            <person name="Elias M."/>
            <person name="Hampl V."/>
        </authorList>
    </citation>
    <scope>NUCLEOTIDE SEQUENCE [LARGE SCALE GENOMIC DNA]</scope>
    <source>
        <strain evidence="2">NAU3</strain>
        <tissue evidence="2">Gut</tissue>
    </source>
</reference>